<evidence type="ECO:0000313" key="1">
    <source>
        <dbReference type="EMBL" id="GAQ79958.1"/>
    </source>
</evidence>
<evidence type="ECO:0000313" key="2">
    <source>
        <dbReference type="Proteomes" id="UP000054558"/>
    </source>
</evidence>
<name>A0A1Y1HVT6_KLENI</name>
<reference evidence="1 2" key="1">
    <citation type="journal article" date="2014" name="Nat. Commun.">
        <title>Klebsormidium flaccidum genome reveals primary factors for plant terrestrial adaptation.</title>
        <authorList>
            <person name="Hori K."/>
            <person name="Maruyama F."/>
            <person name="Fujisawa T."/>
            <person name="Togashi T."/>
            <person name="Yamamoto N."/>
            <person name="Seo M."/>
            <person name="Sato S."/>
            <person name="Yamada T."/>
            <person name="Mori H."/>
            <person name="Tajima N."/>
            <person name="Moriyama T."/>
            <person name="Ikeuchi M."/>
            <person name="Watanabe M."/>
            <person name="Wada H."/>
            <person name="Kobayashi K."/>
            <person name="Saito M."/>
            <person name="Masuda T."/>
            <person name="Sasaki-Sekimoto Y."/>
            <person name="Mashiguchi K."/>
            <person name="Awai K."/>
            <person name="Shimojima M."/>
            <person name="Masuda S."/>
            <person name="Iwai M."/>
            <person name="Nobusawa T."/>
            <person name="Narise T."/>
            <person name="Kondo S."/>
            <person name="Saito H."/>
            <person name="Sato R."/>
            <person name="Murakawa M."/>
            <person name="Ihara Y."/>
            <person name="Oshima-Yamada Y."/>
            <person name="Ohtaka K."/>
            <person name="Satoh M."/>
            <person name="Sonobe K."/>
            <person name="Ishii M."/>
            <person name="Ohtani R."/>
            <person name="Kanamori-Sato M."/>
            <person name="Honoki R."/>
            <person name="Miyazaki D."/>
            <person name="Mochizuki H."/>
            <person name="Umetsu J."/>
            <person name="Higashi K."/>
            <person name="Shibata D."/>
            <person name="Kamiya Y."/>
            <person name="Sato N."/>
            <person name="Nakamura Y."/>
            <person name="Tabata S."/>
            <person name="Ida S."/>
            <person name="Kurokawa K."/>
            <person name="Ohta H."/>
        </authorList>
    </citation>
    <scope>NUCLEOTIDE SEQUENCE [LARGE SCALE GENOMIC DNA]</scope>
    <source>
        <strain evidence="1 2">NIES-2285</strain>
    </source>
</reference>
<proteinExistence type="predicted"/>
<dbReference type="Proteomes" id="UP000054558">
    <property type="component" value="Unassembled WGS sequence"/>
</dbReference>
<dbReference type="AlphaFoldDB" id="A0A1Y1HVT6"/>
<accession>A0A1Y1HVT6</accession>
<feature type="non-terminal residue" evidence="1">
    <location>
        <position position="304"/>
    </location>
</feature>
<keyword evidence="2" id="KW-1185">Reference proteome</keyword>
<dbReference type="EMBL" id="DF236991">
    <property type="protein sequence ID" value="GAQ79958.1"/>
    <property type="molecule type" value="Genomic_DNA"/>
</dbReference>
<gene>
    <name evidence="1" type="ORF">KFL_000420290</name>
</gene>
<organism evidence="1 2">
    <name type="scientific">Klebsormidium nitens</name>
    <name type="common">Green alga</name>
    <name type="synonym">Ulothrix nitens</name>
    <dbReference type="NCBI Taxonomy" id="105231"/>
    <lineage>
        <taxon>Eukaryota</taxon>
        <taxon>Viridiplantae</taxon>
        <taxon>Streptophyta</taxon>
        <taxon>Klebsormidiophyceae</taxon>
        <taxon>Klebsormidiales</taxon>
        <taxon>Klebsormidiaceae</taxon>
        <taxon>Klebsormidium</taxon>
    </lineage>
</organism>
<sequence length="304" mass="33191">MSINRTWRVLRERSMAQAPTKRGLNLSAGPILVLLLLLPAAHAMPTLAHSGRKLLATQQVVEEAVASTFDFLTALNTDLRNPLATVENVPCEEFQPATGAYYLTAAFDAPGDGFPLPVPARTCTFRPNRPVIITVADVLCWAVCSPFYCACCDGSVQLSTVGDDVCPIDQTITDCPVCRQAEAKGGTWAALRNSTGNFATITDLSTGETTPLEIFFVDKDSPAQTLPAHSFLSDLDLWYGPGAHEIGPSLYTGYFAYLDAGVLRSGRRYRVETVSSVYNNGDTVVYDVSWREKFLWKVLEVFAH</sequence>
<protein>
    <submittedName>
        <fullName evidence="1">Uncharacterized protein</fullName>
    </submittedName>
</protein>